<feature type="repeat" description="TPR" evidence="3">
    <location>
        <begin position="215"/>
        <end position="248"/>
    </location>
</feature>
<feature type="repeat" description="TPR" evidence="3">
    <location>
        <begin position="551"/>
        <end position="584"/>
    </location>
</feature>
<dbReference type="Pfam" id="PF13424">
    <property type="entry name" value="TPR_12"/>
    <property type="match status" value="1"/>
</dbReference>
<evidence type="ECO:0000256" key="3">
    <source>
        <dbReference type="PROSITE-ProRule" id="PRU00339"/>
    </source>
</evidence>
<reference evidence="5 6" key="1">
    <citation type="submission" date="2017-05" db="EMBL/GenBank/DDBJ databases">
        <authorList>
            <person name="Varghese N."/>
            <person name="Submissions S."/>
        </authorList>
    </citation>
    <scope>NUCLEOTIDE SEQUENCE [LARGE SCALE GENOMIC DNA]</scope>
    <source>
        <strain evidence="5 6">DSM 21194</strain>
    </source>
</reference>
<dbReference type="PROSITE" id="PS50293">
    <property type="entry name" value="TPR_REGION"/>
    <property type="match status" value="1"/>
</dbReference>
<feature type="repeat" description="TPR" evidence="3">
    <location>
        <begin position="178"/>
        <end position="211"/>
    </location>
</feature>
<evidence type="ECO:0000256" key="2">
    <source>
        <dbReference type="ARBA" id="ARBA00022803"/>
    </source>
</evidence>
<protein>
    <submittedName>
        <fullName evidence="5">Outer membrane protein assembly factor BamD, BamD/ComL family</fullName>
    </submittedName>
</protein>
<keyword evidence="4" id="KW-0732">Signal</keyword>
<dbReference type="Pfam" id="PF13174">
    <property type="entry name" value="TPR_6"/>
    <property type="match status" value="4"/>
</dbReference>
<proteinExistence type="predicted"/>
<evidence type="ECO:0000313" key="5">
    <source>
        <dbReference type="EMBL" id="SMO65471.1"/>
    </source>
</evidence>
<keyword evidence="2 3" id="KW-0802">TPR repeat</keyword>
<evidence type="ECO:0000256" key="1">
    <source>
        <dbReference type="ARBA" id="ARBA00022737"/>
    </source>
</evidence>
<dbReference type="SMART" id="SM00028">
    <property type="entry name" value="TPR"/>
    <property type="match status" value="18"/>
</dbReference>
<gene>
    <name evidence="5" type="ORF">SAMN06265218_10895</name>
</gene>
<feature type="signal peptide" evidence="4">
    <location>
        <begin position="1"/>
        <end position="24"/>
    </location>
</feature>
<sequence>MVNLSKFLSIILALVIGYAVPAHGQEVQKSSSDDYQRGIQLFDRGLYEEAVGELEQFVDTHEEHQLALSAQFYLARANARMDSLNKESYYERFISRHPHSDFASTLLFDLAEEAKRKKQYSKSINLYQRSIDLGLPKKKAAEAYYWMAEVAIEAGDTEQARKYFLTVGEKYPDSEWAPKALYTRGRLFLSENNYDAATQAFELLKKQYPNAEITRRIGMALGESYYQQGRYQEAIGAFQDAMPYLDEEMKTKAVLLIAESHNYLQNFDEASANYLQYINRTKGTDKERSAHYGLGWLYHKQEIYHWASDEFEKAAVGSDELARKALYYKAVNEKLGSRYREAMETFRSFGDRFQEGPWVEQTYYEWAITAYEMGNYSEAIEVLLPLVRNEEQLEWGGKVYTLLGEAYFANEEYTRSIKAFEAAEAVTDVDPAVKREARFQKAWVQYSNQAYEAAQAIFQSLHNEVPNEEIGKEALFWSADAYYNMEEYGPAANQFSQFMQQYPDHELVGPASYSLGWSYFKMGNFKEAIGPLNTFLQKYEAPETALYPYDTDTRLRIGDAYYALGNYSDAIATYKQVLGAEPGGDYALFQIGNSYYRSERTYDAVTTLRRFLRTYPDSRLSEQAQYNIAYIYLNTGNYSQAVEEFQTVINKYPGTSWAARAQYNIGDTYYNAGDYDKAIAAYKEVMEKYPDSDYIIEAANGIEYAQVSAGKTDTGTSVLEDFLQENPQTSMADRLRFRKADKMMQAGDYNGAIEEFQQYIRITNNEELLPDAYFNMANAYEQTNQMNEAINAYQTIVQEYPDSERAGPSLAALGRVAYSRGNYQQSNDYFSQLLEQGGSQYRLEAFIGMGNAQIAMGNTGQAEEQYRSALEVNGSYDPANVGLARVAIQNGAYQDARDLLNLVAEANTTEVGAEAQYLLGVASQRSGSYEEAVQSYARVSVLYGAFDRWNAKALLGKAESFLKLQQPGEAQAALNTLVTDYPDSPEAQEAQRILDSTN</sequence>
<accession>A0A521D358</accession>
<feature type="repeat" description="TPR" evidence="3">
    <location>
        <begin position="843"/>
        <end position="876"/>
    </location>
</feature>
<dbReference type="EMBL" id="FXTH01000008">
    <property type="protein sequence ID" value="SMO65471.1"/>
    <property type="molecule type" value="Genomic_DNA"/>
</dbReference>
<dbReference type="Gene3D" id="1.25.40.10">
    <property type="entry name" value="Tetratricopeptide repeat domain"/>
    <property type="match status" value="10"/>
</dbReference>
<dbReference type="PANTHER" id="PTHR44943:SF8">
    <property type="entry name" value="TPR REPEAT-CONTAINING PROTEIN MJ0263"/>
    <property type="match status" value="1"/>
</dbReference>
<dbReference type="InterPro" id="IPR019734">
    <property type="entry name" value="TPR_rpt"/>
</dbReference>
<name>A0A521D358_9BACT</name>
<dbReference type="RefSeq" id="WP_142714519.1">
    <property type="nucleotide sequence ID" value="NZ_FXTH01000008.1"/>
</dbReference>
<dbReference type="SUPFAM" id="SSF48452">
    <property type="entry name" value="TPR-like"/>
    <property type="match status" value="6"/>
</dbReference>
<feature type="chain" id="PRO_5022230689" evidence="4">
    <location>
        <begin position="25"/>
        <end position="998"/>
    </location>
</feature>
<organism evidence="5 6">
    <name type="scientific">Fodinibius sediminis</name>
    <dbReference type="NCBI Taxonomy" id="1214077"/>
    <lineage>
        <taxon>Bacteria</taxon>
        <taxon>Pseudomonadati</taxon>
        <taxon>Balneolota</taxon>
        <taxon>Balneolia</taxon>
        <taxon>Balneolales</taxon>
        <taxon>Balneolaceae</taxon>
        <taxon>Fodinibius</taxon>
    </lineage>
</organism>
<dbReference type="AlphaFoldDB" id="A0A521D358"/>
<evidence type="ECO:0000313" key="6">
    <source>
        <dbReference type="Proteomes" id="UP000317593"/>
    </source>
</evidence>
<keyword evidence="1" id="KW-0677">Repeat</keyword>
<evidence type="ECO:0000256" key="4">
    <source>
        <dbReference type="SAM" id="SignalP"/>
    </source>
</evidence>
<feature type="repeat" description="TPR" evidence="3">
    <location>
        <begin position="622"/>
        <end position="655"/>
    </location>
</feature>
<feature type="repeat" description="TPR" evidence="3">
    <location>
        <begin position="770"/>
        <end position="803"/>
    </location>
</feature>
<dbReference type="Pfam" id="PF14559">
    <property type="entry name" value="TPR_19"/>
    <property type="match status" value="2"/>
</dbReference>
<keyword evidence="6" id="KW-1185">Reference proteome</keyword>
<feature type="repeat" description="TPR" evidence="3">
    <location>
        <begin position="397"/>
        <end position="430"/>
    </location>
</feature>
<feature type="repeat" description="TPR" evidence="3">
    <location>
        <begin position="659"/>
        <end position="692"/>
    </location>
</feature>
<dbReference type="PROSITE" id="PS50005">
    <property type="entry name" value="TPR"/>
    <property type="match status" value="8"/>
</dbReference>
<dbReference type="PANTHER" id="PTHR44943">
    <property type="entry name" value="CELLULOSE SYNTHASE OPERON PROTEIN C"/>
    <property type="match status" value="1"/>
</dbReference>
<dbReference type="InterPro" id="IPR051685">
    <property type="entry name" value="Ycf3/AcsC/BcsC/TPR_MFPF"/>
</dbReference>
<dbReference type="Proteomes" id="UP000317593">
    <property type="component" value="Unassembled WGS sequence"/>
</dbReference>
<dbReference type="InterPro" id="IPR011990">
    <property type="entry name" value="TPR-like_helical_dom_sf"/>
</dbReference>
<dbReference type="Pfam" id="PF13432">
    <property type="entry name" value="TPR_16"/>
    <property type="match status" value="3"/>
</dbReference>
<dbReference type="OrthoDB" id="9814448at2"/>